<dbReference type="FunFam" id="2.130.10.10:FF:000218">
    <property type="entry name" value="WD40 repeat-containing protein HOS15"/>
    <property type="match status" value="1"/>
</dbReference>
<sequence length="628" mass="71240">MSNEINKSNIVNTKSPMNNLLNTNQNPETSLTNDSNTNNSQTSMLIEEEKSVKVDNQTEQNQTNTTIVPTTVSNNKTNQLPKTKTQQQQQTSSQNGFTIKTEEIKKLNVNNKSNLEGNKNSIEKEFNEAIKHMTGTGSLIKEMREQYQSLDSSVLTSDAVNFLVLKYLHETGKQTTSFAFASESKVLEKFTPTTKIPQGLLISLIQKGLKYLELETEIMEGLRSDEFFFLQRVYKKIEQKTDDIQNDEIRKIEIENEKIEKKNQEKPIDSSNLTVCIGHTSNIFRVQWSPTEDLLATGSEDFSTRIWNFDDRVENAKKNISGWKLMHCKTIKPSLVKSGESATVTYLDWSPDGQYLAIGYFNGEISITSSNGNLLFQLCKHNGPIFGLRWNSNGKYLLSGSIDKKVIVWDIETQKPKDIYLHHKGIIMDLDWKDDRIFATCSEDKTISICNVGNPQPIKLFTAHSQCVTCIRWSPNGKFLASCSDDSIIKIWDLQKEKTILELKEHENEILSLEWSNTGPGTNYPNSKLLLGTSSLDLSVKIWDIETGRSKYTLRKHLEPVENISFSPNGKMLATVSLDSWVHIWDQKKGRILKSFQAPKPLLAVDWNKSGDKLAVTSKDGIVYILQL</sequence>
<evidence type="ECO:0000256" key="8">
    <source>
        <dbReference type="SAM" id="MobiDB-lite"/>
    </source>
</evidence>
<comment type="caution">
    <text evidence="9">The sequence shown here is derived from an EMBL/GenBank/DDBJ whole genome shotgun (WGS) entry which is preliminary data.</text>
</comment>
<feature type="region of interest" description="Disordered" evidence="8">
    <location>
        <begin position="52"/>
        <end position="99"/>
    </location>
</feature>
<feature type="repeat" description="WD" evidence="7">
    <location>
        <begin position="503"/>
        <end position="553"/>
    </location>
</feature>
<evidence type="ECO:0000256" key="7">
    <source>
        <dbReference type="PROSITE-ProRule" id="PRU00221"/>
    </source>
</evidence>
<dbReference type="PRINTS" id="PR00320">
    <property type="entry name" value="GPROTEINBRPT"/>
</dbReference>
<dbReference type="Pfam" id="PF00400">
    <property type="entry name" value="WD40"/>
    <property type="match status" value="7"/>
</dbReference>
<organism evidence="9 10">
    <name type="scientific">Anaeramoeba flamelloides</name>
    <dbReference type="NCBI Taxonomy" id="1746091"/>
    <lineage>
        <taxon>Eukaryota</taxon>
        <taxon>Metamonada</taxon>
        <taxon>Anaeramoebidae</taxon>
        <taxon>Anaeramoeba</taxon>
    </lineage>
</organism>
<dbReference type="PROSITE" id="PS00678">
    <property type="entry name" value="WD_REPEATS_1"/>
    <property type="match status" value="4"/>
</dbReference>
<keyword evidence="4" id="KW-0805">Transcription regulation</keyword>
<evidence type="ECO:0000256" key="5">
    <source>
        <dbReference type="ARBA" id="ARBA00023163"/>
    </source>
</evidence>
<dbReference type="PANTHER" id="PTHR22846">
    <property type="entry name" value="WD40 REPEAT PROTEIN"/>
    <property type="match status" value="1"/>
</dbReference>
<feature type="repeat" description="WD" evidence="7">
    <location>
        <begin position="378"/>
        <end position="419"/>
    </location>
</feature>
<evidence type="ECO:0000256" key="1">
    <source>
        <dbReference type="ARBA" id="ARBA00004123"/>
    </source>
</evidence>
<dbReference type="SMART" id="SM00320">
    <property type="entry name" value="WD40"/>
    <property type="match status" value="8"/>
</dbReference>
<keyword evidence="3" id="KW-0677">Repeat</keyword>
<dbReference type="Proteomes" id="UP001146793">
    <property type="component" value="Unassembled WGS sequence"/>
</dbReference>
<keyword evidence="2 7" id="KW-0853">WD repeat</keyword>
<feature type="compositionally biased region" description="Low complexity" evidence="8">
    <location>
        <begin position="57"/>
        <end position="66"/>
    </location>
</feature>
<proteinExistence type="predicted"/>
<feature type="repeat" description="WD" evidence="7">
    <location>
        <begin position="554"/>
        <end position="595"/>
    </location>
</feature>
<dbReference type="CDD" id="cd00200">
    <property type="entry name" value="WD40"/>
    <property type="match status" value="1"/>
</dbReference>
<evidence type="ECO:0000256" key="6">
    <source>
        <dbReference type="ARBA" id="ARBA00023242"/>
    </source>
</evidence>
<keyword evidence="6" id="KW-0539">Nucleus</keyword>
<feature type="region of interest" description="Disordered" evidence="8">
    <location>
        <begin position="1"/>
        <end position="39"/>
    </location>
</feature>
<dbReference type="GO" id="GO:0003714">
    <property type="term" value="F:transcription corepressor activity"/>
    <property type="evidence" value="ECO:0007669"/>
    <property type="project" value="InterPro"/>
</dbReference>
<dbReference type="GO" id="GO:0000118">
    <property type="term" value="C:histone deacetylase complex"/>
    <property type="evidence" value="ECO:0007669"/>
    <property type="project" value="TreeGrafter"/>
</dbReference>
<dbReference type="Gene3D" id="2.130.10.10">
    <property type="entry name" value="YVTN repeat-like/Quinoprotein amine dehydrogenase"/>
    <property type="match status" value="1"/>
</dbReference>
<dbReference type="PROSITE" id="PS50082">
    <property type="entry name" value="WD_REPEATS_2"/>
    <property type="match status" value="5"/>
</dbReference>
<dbReference type="InterPro" id="IPR019775">
    <property type="entry name" value="WD40_repeat_CS"/>
</dbReference>
<feature type="repeat" description="WD" evidence="7">
    <location>
        <begin position="461"/>
        <end position="502"/>
    </location>
</feature>
<evidence type="ECO:0000313" key="10">
    <source>
        <dbReference type="Proteomes" id="UP001146793"/>
    </source>
</evidence>
<dbReference type="EMBL" id="JANTQA010000032">
    <property type="protein sequence ID" value="KAJ3439851.1"/>
    <property type="molecule type" value="Genomic_DNA"/>
</dbReference>
<dbReference type="AlphaFoldDB" id="A0AAV7ZFL2"/>
<reference evidence="9" key="1">
    <citation type="submission" date="2022-08" db="EMBL/GenBank/DDBJ databases">
        <title>Novel sulphate-reducing endosymbionts in the free-living metamonad Anaeramoeba.</title>
        <authorList>
            <person name="Jerlstrom-Hultqvist J."/>
            <person name="Cepicka I."/>
            <person name="Gallot-Lavallee L."/>
            <person name="Salas-Leiva D."/>
            <person name="Curtis B.A."/>
            <person name="Zahonova K."/>
            <person name="Pipaliya S."/>
            <person name="Dacks J."/>
            <person name="Roger A.J."/>
        </authorList>
    </citation>
    <scope>NUCLEOTIDE SEQUENCE</scope>
    <source>
        <strain evidence="9">Busselton2</strain>
    </source>
</reference>
<keyword evidence="5" id="KW-0804">Transcription</keyword>
<protein>
    <submittedName>
        <fullName evidence="9">Wd40 repeat protein</fullName>
    </submittedName>
</protein>
<evidence type="ECO:0000256" key="2">
    <source>
        <dbReference type="ARBA" id="ARBA00022574"/>
    </source>
</evidence>
<comment type="subcellular location">
    <subcellularLocation>
        <location evidence="1">Nucleus</location>
    </subcellularLocation>
</comment>
<feature type="compositionally biased region" description="Low complexity" evidence="8">
    <location>
        <begin position="29"/>
        <end position="39"/>
    </location>
</feature>
<evidence type="ECO:0000256" key="4">
    <source>
        <dbReference type="ARBA" id="ARBA00023015"/>
    </source>
</evidence>
<evidence type="ECO:0000256" key="3">
    <source>
        <dbReference type="ARBA" id="ARBA00022737"/>
    </source>
</evidence>
<dbReference type="Gene3D" id="1.20.960.30">
    <property type="match status" value="1"/>
</dbReference>
<accession>A0AAV7ZFL2</accession>
<gene>
    <name evidence="9" type="ORF">M0812_15891</name>
</gene>
<dbReference type="InterPro" id="IPR001680">
    <property type="entry name" value="WD40_rpt"/>
</dbReference>
<name>A0AAV7ZFL2_9EUKA</name>
<dbReference type="InterPro" id="IPR020472">
    <property type="entry name" value="WD40_PAC1"/>
</dbReference>
<feature type="compositionally biased region" description="Polar residues" evidence="8">
    <location>
        <begin position="1"/>
        <end position="28"/>
    </location>
</feature>
<feature type="repeat" description="WD" evidence="7">
    <location>
        <begin position="276"/>
        <end position="310"/>
    </location>
</feature>
<dbReference type="PANTHER" id="PTHR22846:SF2">
    <property type="entry name" value="F-BOX-LIKE_WD REPEAT-CONTAINING PROTEIN EBI"/>
    <property type="match status" value="1"/>
</dbReference>
<dbReference type="GO" id="GO:0006357">
    <property type="term" value="P:regulation of transcription by RNA polymerase II"/>
    <property type="evidence" value="ECO:0007669"/>
    <property type="project" value="TreeGrafter"/>
</dbReference>
<feature type="compositionally biased region" description="Low complexity" evidence="8">
    <location>
        <begin position="74"/>
        <end position="95"/>
    </location>
</feature>
<dbReference type="PROSITE" id="PS50896">
    <property type="entry name" value="LISH"/>
    <property type="match status" value="1"/>
</dbReference>
<evidence type="ECO:0000313" key="9">
    <source>
        <dbReference type="EMBL" id="KAJ3439851.1"/>
    </source>
</evidence>
<dbReference type="InterPro" id="IPR006594">
    <property type="entry name" value="LisH"/>
</dbReference>
<dbReference type="PROSITE" id="PS50294">
    <property type="entry name" value="WD_REPEATS_REGION"/>
    <property type="match status" value="4"/>
</dbReference>
<dbReference type="InterPro" id="IPR045183">
    <property type="entry name" value="Ebi-like"/>
</dbReference>
<dbReference type="SUPFAM" id="SSF50978">
    <property type="entry name" value="WD40 repeat-like"/>
    <property type="match status" value="1"/>
</dbReference>
<dbReference type="InterPro" id="IPR036322">
    <property type="entry name" value="WD40_repeat_dom_sf"/>
</dbReference>
<dbReference type="InterPro" id="IPR015943">
    <property type="entry name" value="WD40/YVTN_repeat-like_dom_sf"/>
</dbReference>